<dbReference type="SUPFAM" id="SSF55811">
    <property type="entry name" value="Nudix"/>
    <property type="match status" value="1"/>
</dbReference>
<evidence type="ECO:0000313" key="2">
    <source>
        <dbReference type="EMBL" id="OGF93741.1"/>
    </source>
</evidence>
<dbReference type="AlphaFoldDB" id="A0A1F5Y1L1"/>
<feature type="domain" description="Nudix hydrolase" evidence="1">
    <location>
        <begin position="54"/>
        <end position="143"/>
    </location>
</feature>
<gene>
    <name evidence="2" type="ORF">A3G54_04290</name>
</gene>
<sequence>MNAKLDDLAVLDEKGTLNDQGLGLLANLLEHLPRVHEGRWKEAFVPMVSKLVRVCVDLAVIRGHKVLMKWRDDEFFKGWECPGGSLGPGESWKDAAERFGQKEFGIKVCFLGKLETFNNTDNPKAQDVTVLLLCEPLEEPREGQWFDHRPENMIPVHLKYWPEIVRHL</sequence>
<dbReference type="InterPro" id="IPR015797">
    <property type="entry name" value="NUDIX_hydrolase-like_dom_sf"/>
</dbReference>
<evidence type="ECO:0000313" key="3">
    <source>
        <dbReference type="Proteomes" id="UP000178894"/>
    </source>
</evidence>
<dbReference type="STRING" id="1798364.A3G54_04290"/>
<organism evidence="2 3">
    <name type="scientific">Candidatus Giovannonibacteria bacterium RIFCSPLOWO2_12_FULL_44_15</name>
    <dbReference type="NCBI Taxonomy" id="1798364"/>
    <lineage>
        <taxon>Bacteria</taxon>
        <taxon>Candidatus Giovannoniibacteriota</taxon>
    </lineage>
</organism>
<dbReference type="CDD" id="cd02883">
    <property type="entry name" value="NUDIX_Hydrolase"/>
    <property type="match status" value="1"/>
</dbReference>
<reference evidence="2 3" key="1">
    <citation type="journal article" date="2016" name="Nat. Commun.">
        <title>Thousands of microbial genomes shed light on interconnected biogeochemical processes in an aquifer system.</title>
        <authorList>
            <person name="Anantharaman K."/>
            <person name="Brown C.T."/>
            <person name="Hug L.A."/>
            <person name="Sharon I."/>
            <person name="Castelle C.J."/>
            <person name="Probst A.J."/>
            <person name="Thomas B.C."/>
            <person name="Singh A."/>
            <person name="Wilkins M.J."/>
            <person name="Karaoz U."/>
            <person name="Brodie E.L."/>
            <person name="Williams K.H."/>
            <person name="Hubbard S.S."/>
            <person name="Banfield J.F."/>
        </authorList>
    </citation>
    <scope>NUCLEOTIDE SEQUENCE [LARGE SCALE GENOMIC DNA]</scope>
</reference>
<dbReference type="Pfam" id="PF00293">
    <property type="entry name" value="NUDIX"/>
    <property type="match status" value="1"/>
</dbReference>
<comment type="caution">
    <text evidence="2">The sequence shown here is derived from an EMBL/GenBank/DDBJ whole genome shotgun (WGS) entry which is preliminary data.</text>
</comment>
<dbReference type="Proteomes" id="UP000178894">
    <property type="component" value="Unassembled WGS sequence"/>
</dbReference>
<dbReference type="InterPro" id="IPR000086">
    <property type="entry name" value="NUDIX_hydrolase_dom"/>
</dbReference>
<dbReference type="Gene3D" id="3.90.79.10">
    <property type="entry name" value="Nucleoside Triphosphate Pyrophosphohydrolase"/>
    <property type="match status" value="1"/>
</dbReference>
<protein>
    <recommendedName>
        <fullName evidence="1">Nudix hydrolase domain-containing protein</fullName>
    </recommendedName>
</protein>
<evidence type="ECO:0000259" key="1">
    <source>
        <dbReference type="Pfam" id="PF00293"/>
    </source>
</evidence>
<name>A0A1F5Y1L1_9BACT</name>
<proteinExistence type="predicted"/>
<dbReference type="EMBL" id="MFIQ01000006">
    <property type="protein sequence ID" value="OGF93741.1"/>
    <property type="molecule type" value="Genomic_DNA"/>
</dbReference>
<accession>A0A1F5Y1L1</accession>